<dbReference type="GO" id="GO:0007165">
    <property type="term" value="P:signal transduction"/>
    <property type="evidence" value="ECO:0007669"/>
    <property type="project" value="InterPro"/>
</dbReference>
<evidence type="ECO:0000256" key="1">
    <source>
        <dbReference type="ARBA" id="ARBA00004496"/>
    </source>
</evidence>
<dbReference type="GO" id="GO:0006935">
    <property type="term" value="P:chemotaxis"/>
    <property type="evidence" value="ECO:0007669"/>
    <property type="project" value="InterPro"/>
</dbReference>
<proteinExistence type="predicted"/>
<evidence type="ECO:0000313" key="5">
    <source>
        <dbReference type="EMBL" id="APW44245.1"/>
    </source>
</evidence>
<keyword evidence="6" id="KW-1185">Reference proteome</keyword>
<dbReference type="PANTHER" id="PTHR22617">
    <property type="entry name" value="CHEMOTAXIS SENSOR HISTIDINE KINASE-RELATED"/>
    <property type="match status" value="1"/>
</dbReference>
<dbReference type="eggNOG" id="COG0835">
    <property type="taxonomic scope" value="Bacteria"/>
</dbReference>
<accession>A0A1P8KE55</accession>
<gene>
    <name evidence="5" type="ORF">RS694_18060</name>
</gene>
<name>A0A1P8KE55_9BURK</name>
<evidence type="ECO:0000256" key="2">
    <source>
        <dbReference type="ARBA" id="ARBA00021483"/>
    </source>
</evidence>
<dbReference type="RefSeq" id="WP_029709510.1">
    <property type="nucleotide sequence ID" value="NZ_CP019239.1"/>
</dbReference>
<evidence type="ECO:0000259" key="4">
    <source>
        <dbReference type="PROSITE" id="PS50851"/>
    </source>
</evidence>
<dbReference type="KEGG" id="rsb:RS694_18060"/>
<dbReference type="GO" id="GO:0005829">
    <property type="term" value="C:cytosol"/>
    <property type="evidence" value="ECO:0007669"/>
    <property type="project" value="TreeGrafter"/>
</dbReference>
<dbReference type="SUPFAM" id="SSF50341">
    <property type="entry name" value="CheW-like"/>
    <property type="match status" value="1"/>
</dbReference>
<dbReference type="Pfam" id="PF01584">
    <property type="entry name" value="CheW"/>
    <property type="match status" value="1"/>
</dbReference>
<dbReference type="InterPro" id="IPR036061">
    <property type="entry name" value="CheW-like_dom_sf"/>
</dbReference>
<dbReference type="EMBL" id="CP019239">
    <property type="protein sequence ID" value="APW44245.1"/>
    <property type="molecule type" value="Genomic_DNA"/>
</dbReference>
<comment type="subcellular location">
    <subcellularLocation>
        <location evidence="1">Cytoplasm</location>
    </subcellularLocation>
</comment>
<evidence type="ECO:0000256" key="3">
    <source>
        <dbReference type="ARBA" id="ARBA00022490"/>
    </source>
</evidence>
<organism evidence="5 6">
    <name type="scientific">Rhodoferax saidenbachensis</name>
    <dbReference type="NCBI Taxonomy" id="1484693"/>
    <lineage>
        <taxon>Bacteria</taxon>
        <taxon>Pseudomonadati</taxon>
        <taxon>Pseudomonadota</taxon>
        <taxon>Betaproteobacteria</taxon>
        <taxon>Burkholderiales</taxon>
        <taxon>Comamonadaceae</taxon>
        <taxon>Rhodoferax</taxon>
    </lineage>
</organism>
<protein>
    <recommendedName>
        <fullName evidence="2">Chemotaxis protein CheW</fullName>
    </recommendedName>
</protein>
<feature type="domain" description="CheW-like" evidence="4">
    <location>
        <begin position="10"/>
        <end position="156"/>
    </location>
</feature>
<dbReference type="InterPro" id="IPR039315">
    <property type="entry name" value="CheW"/>
</dbReference>
<dbReference type="InterPro" id="IPR002545">
    <property type="entry name" value="CheW-lke_dom"/>
</dbReference>
<dbReference type="SMART" id="SM00260">
    <property type="entry name" value="CheW"/>
    <property type="match status" value="1"/>
</dbReference>
<sequence length="164" mass="17949">MADRHLPPAARECLSFRIGQEEYAIDILKVQEIRGYERSTRMVGTSDFVKGVLNLRGVMVPIIDLRMQFGLADVPYDALTVTVILQLQGRVVGIVVDAVSDVVELSADMVKPVPAFSGHVDSTSILGIATVPKGEDEDERMLILLDVEQLMRGPAMGLAEQTLQ</sequence>
<dbReference type="Proteomes" id="UP000186110">
    <property type="component" value="Chromosome"/>
</dbReference>
<dbReference type="Gene3D" id="2.30.30.40">
    <property type="entry name" value="SH3 Domains"/>
    <property type="match status" value="1"/>
</dbReference>
<keyword evidence="3" id="KW-0963">Cytoplasm</keyword>
<dbReference type="AlphaFoldDB" id="A0A1P8KE55"/>
<dbReference type="STRING" id="1484693.RS694_18060"/>
<dbReference type="PROSITE" id="PS50851">
    <property type="entry name" value="CHEW"/>
    <property type="match status" value="1"/>
</dbReference>
<reference evidence="5 6" key="1">
    <citation type="submission" date="2017-01" db="EMBL/GenBank/DDBJ databases">
        <authorList>
            <person name="Mah S.A."/>
            <person name="Swanson W.J."/>
            <person name="Moy G.W."/>
            <person name="Vacquier V.D."/>
        </authorList>
    </citation>
    <scope>NUCLEOTIDE SEQUENCE [LARGE SCALE GENOMIC DNA]</scope>
    <source>
        <strain evidence="5 6">DSM 22694</strain>
    </source>
</reference>
<dbReference type="PANTHER" id="PTHR22617:SF45">
    <property type="entry name" value="CHEMOTAXIS PROTEIN CHEW"/>
    <property type="match status" value="1"/>
</dbReference>
<dbReference type="Gene3D" id="2.40.50.180">
    <property type="entry name" value="CheA-289, Domain 4"/>
    <property type="match status" value="1"/>
</dbReference>
<evidence type="ECO:0000313" key="6">
    <source>
        <dbReference type="Proteomes" id="UP000186110"/>
    </source>
</evidence>